<accession>A0A0D2A1N0</accession>
<dbReference type="InterPro" id="IPR029058">
    <property type="entry name" value="AB_hydrolase_fold"/>
</dbReference>
<evidence type="ECO:0000256" key="2">
    <source>
        <dbReference type="SAM" id="MobiDB-lite"/>
    </source>
</evidence>
<dbReference type="PROSITE" id="PS50005">
    <property type="entry name" value="TPR"/>
    <property type="match status" value="1"/>
</dbReference>
<keyword evidence="4" id="KW-1185">Reference proteome</keyword>
<reference evidence="3 4" key="1">
    <citation type="submission" date="2015-01" db="EMBL/GenBank/DDBJ databases">
        <title>The Genome Sequence of Ochroconis gallopava CBS43764.</title>
        <authorList>
            <consortium name="The Broad Institute Genomics Platform"/>
            <person name="Cuomo C."/>
            <person name="de Hoog S."/>
            <person name="Gorbushina A."/>
            <person name="Stielow B."/>
            <person name="Teixiera M."/>
            <person name="Abouelleil A."/>
            <person name="Chapman S.B."/>
            <person name="Priest M."/>
            <person name="Young S.K."/>
            <person name="Wortman J."/>
            <person name="Nusbaum C."/>
            <person name="Birren B."/>
        </authorList>
    </citation>
    <scope>NUCLEOTIDE SEQUENCE [LARGE SCALE GENOMIC DNA]</scope>
    <source>
        <strain evidence="3 4">CBS 43764</strain>
    </source>
</reference>
<evidence type="ECO:0000313" key="3">
    <source>
        <dbReference type="EMBL" id="KIW00618.1"/>
    </source>
</evidence>
<dbReference type="AlphaFoldDB" id="A0A0D2A1N0"/>
<dbReference type="STRING" id="253628.A0A0D2A1N0"/>
<dbReference type="PANTHER" id="PTHR46082:SF6">
    <property type="entry name" value="AAA+ ATPASE DOMAIN-CONTAINING PROTEIN-RELATED"/>
    <property type="match status" value="1"/>
</dbReference>
<gene>
    <name evidence="3" type="ORF">PV09_07815</name>
</gene>
<dbReference type="GeneID" id="27315788"/>
<keyword evidence="1" id="KW-0802">TPR repeat</keyword>
<feature type="region of interest" description="Disordered" evidence="2">
    <location>
        <begin position="1137"/>
        <end position="1169"/>
    </location>
</feature>
<dbReference type="InterPro" id="IPR053137">
    <property type="entry name" value="NLR-like"/>
</dbReference>
<dbReference type="Proteomes" id="UP000053259">
    <property type="component" value="Unassembled WGS sequence"/>
</dbReference>
<protein>
    <submittedName>
        <fullName evidence="3">Uncharacterized protein</fullName>
    </submittedName>
</protein>
<feature type="compositionally biased region" description="Basic and acidic residues" evidence="2">
    <location>
        <begin position="1141"/>
        <end position="1154"/>
    </location>
</feature>
<dbReference type="InterPro" id="IPR027417">
    <property type="entry name" value="P-loop_NTPase"/>
</dbReference>
<dbReference type="PANTHER" id="PTHR46082">
    <property type="entry name" value="ATP/GTP-BINDING PROTEIN-RELATED"/>
    <property type="match status" value="1"/>
</dbReference>
<feature type="repeat" description="TPR" evidence="1">
    <location>
        <begin position="1086"/>
        <end position="1119"/>
    </location>
</feature>
<dbReference type="SUPFAM" id="SSF53474">
    <property type="entry name" value="alpha/beta-Hydrolases"/>
    <property type="match status" value="1"/>
</dbReference>
<dbReference type="EMBL" id="KN847561">
    <property type="protein sequence ID" value="KIW00618.1"/>
    <property type="molecule type" value="Genomic_DNA"/>
</dbReference>
<dbReference type="Pfam" id="PF13424">
    <property type="entry name" value="TPR_12"/>
    <property type="match status" value="3"/>
</dbReference>
<dbReference type="RefSeq" id="XP_016210487.1">
    <property type="nucleotide sequence ID" value="XM_016361627.1"/>
</dbReference>
<dbReference type="SUPFAM" id="SSF48452">
    <property type="entry name" value="TPR-like"/>
    <property type="match status" value="3"/>
</dbReference>
<dbReference type="InterPro" id="IPR011990">
    <property type="entry name" value="TPR-like_helical_dom_sf"/>
</dbReference>
<name>A0A0D2A1N0_9PEZI</name>
<proteinExistence type="predicted"/>
<evidence type="ECO:0000256" key="1">
    <source>
        <dbReference type="PROSITE-ProRule" id="PRU00339"/>
    </source>
</evidence>
<dbReference type="Pfam" id="PF13374">
    <property type="entry name" value="TPR_10"/>
    <property type="match status" value="1"/>
</dbReference>
<dbReference type="VEuPathDB" id="FungiDB:PV09_07815"/>
<dbReference type="SMART" id="SM00028">
    <property type="entry name" value="TPR"/>
    <property type="match status" value="4"/>
</dbReference>
<dbReference type="OrthoDB" id="5086500at2759"/>
<dbReference type="InParanoid" id="A0A0D2A1N0"/>
<dbReference type="Gene3D" id="1.25.40.10">
    <property type="entry name" value="Tetratricopeptide repeat domain"/>
    <property type="match status" value="2"/>
</dbReference>
<dbReference type="SUPFAM" id="SSF52540">
    <property type="entry name" value="P-loop containing nucleoside triphosphate hydrolases"/>
    <property type="match status" value="1"/>
</dbReference>
<dbReference type="InterPro" id="IPR019734">
    <property type="entry name" value="TPR_rpt"/>
</dbReference>
<sequence length="1169" mass="130772">MPSGLTCLHDAGYDTVTSSELNGYSRRIDIVAVHGIADDSDSAWTNKDTKVNWLRDLVPIDIPYARVLTYGYDASVSMFFGSNAALELQRSAETFLQELQTFRRDKRSKGRPILFICHGLGGLLVKRALIESSTKTTLRTEHLLDASISTYAIMFFGTPHGPTSVKNWLLYEKRRLSRNKQSTSKVKAEHDDGFTATRLPEILTSDFKSHAPKYCIFCSWEQEPTSLGHESAKLVETESAILNMDSVDTLGISADHSGMVKFASSKAQGYSVVIANLLRYSEHAPAYVENRWKELGEATNKSRSAAISRDLGVEQDFAPAAAPLSGLGSTDLFYPPNCTSGQFLGRHDALQRIYDAFFPFGKPNTRPGLKSFVVYGMGGSGKTELCARFAEAYRNEYCAVFTINAGSPSTITESICKIAEIGGLERTRSAGMHLLSQIKTNWLLIIDNADEATIDLPELFPRGNVAHILITTRSEDAREYGKLGHIEIGGLPERDALHLLLRRASIKEPWTSKVLAAGRAIAKVLGYLAIALTQAGNYIATVCKDRETAGLAEYLEVFATARIKIQSRIPLDQKRDVGLQKTYATFELSRKHFENKNSIAKQDAVEMLNMAAFFHFQRIPVAIFVRAIKNRRKVETGHEQTLFQRLQASISKRLKPREELPNFVLRQEVDKYDVWHAVTELRTSCLVNYDGVDDCFSLHPLVHTWVRDSLSASERKIWSLRTFNVLMEAIQLTPNLTDDDRKFHNSIMPHLDALLRDSESTHLLIRQEMGFLRSQIAAIMPQLQLWLLGSKVIGAAKCGFVLADRGYFENAVVHLQAVTNTLFHGLGIHNDKTMLAALLLAGVCWGLGRLETAIGLQHSVVTAREHVYGPSHELTLQAMDNLGYSYWLHGFHFEALDLHQQATRLMQETLGPCHEFTLTALDHLGTSLGSLYRFEERLKIHQQVLREREASLEPMHPDTLVTMDHIAVTLLDLGRPQEAKPIITTVYKERQKKLGKEHPWTLWSLANLAKVHIALDEPETAEKMLTWGIAAAERSLSKDHLGVLMGRGQLARAYARLGKLDEAEALTLDTIPLMESSRGRAHPDCVFCIYKLGQLYELKGELDRAVSAYEEAVQRANERITMKHPLAQEVDNALSAARSRTGNDKNKHAKETSMSRHGRSPSLRSSSTW</sequence>
<evidence type="ECO:0000313" key="4">
    <source>
        <dbReference type="Proteomes" id="UP000053259"/>
    </source>
</evidence>
<dbReference type="Gene3D" id="3.40.50.300">
    <property type="entry name" value="P-loop containing nucleotide triphosphate hydrolases"/>
    <property type="match status" value="1"/>
</dbReference>
<dbReference type="HOGENOM" id="CLU_000288_125_13_1"/>
<dbReference type="Gene3D" id="3.40.50.1820">
    <property type="entry name" value="alpha/beta hydrolase"/>
    <property type="match status" value="1"/>
</dbReference>
<organism evidence="3 4">
    <name type="scientific">Verruconis gallopava</name>
    <dbReference type="NCBI Taxonomy" id="253628"/>
    <lineage>
        <taxon>Eukaryota</taxon>
        <taxon>Fungi</taxon>
        <taxon>Dikarya</taxon>
        <taxon>Ascomycota</taxon>
        <taxon>Pezizomycotina</taxon>
        <taxon>Dothideomycetes</taxon>
        <taxon>Pleosporomycetidae</taxon>
        <taxon>Venturiales</taxon>
        <taxon>Sympoventuriaceae</taxon>
        <taxon>Verruconis</taxon>
    </lineage>
</organism>